<dbReference type="GO" id="GO:0008320">
    <property type="term" value="F:protein transmembrane transporter activity"/>
    <property type="evidence" value="ECO:0007669"/>
    <property type="project" value="UniProtKB-UniRule"/>
</dbReference>
<proteinExistence type="inferred from homology"/>
<comment type="similarity">
    <text evidence="9">Belongs to the TatB family.</text>
</comment>
<dbReference type="InterPro" id="IPR003369">
    <property type="entry name" value="TatA/B/E"/>
</dbReference>
<evidence type="ECO:0000256" key="5">
    <source>
        <dbReference type="ARBA" id="ARBA00022927"/>
    </source>
</evidence>
<evidence type="ECO:0000313" key="12">
    <source>
        <dbReference type="EMBL" id="CBY83275.1"/>
    </source>
</evidence>
<dbReference type="HOGENOM" id="CLU_086034_0_2_7"/>
<gene>
    <name evidence="12" type="ordered locus">Hfelis_11910</name>
</gene>
<comment type="subcellular location">
    <subcellularLocation>
        <location evidence="9">Cell inner membrane</location>
        <topology evidence="9">Single-pass membrane protein</topology>
    </subcellularLocation>
    <subcellularLocation>
        <location evidence="1">Membrane</location>
        <topology evidence="1">Single-pass membrane protein</topology>
    </subcellularLocation>
</comment>
<dbReference type="Pfam" id="PF02416">
    <property type="entry name" value="TatA_B_E"/>
    <property type="match status" value="1"/>
</dbReference>
<keyword evidence="6 9" id="KW-1133">Transmembrane helix</keyword>
<dbReference type="GO" id="GO:0033281">
    <property type="term" value="C:TAT protein transport complex"/>
    <property type="evidence" value="ECO:0007669"/>
    <property type="project" value="UniProtKB-UniRule"/>
</dbReference>
<evidence type="ECO:0000256" key="4">
    <source>
        <dbReference type="ARBA" id="ARBA00022692"/>
    </source>
</evidence>
<dbReference type="STRING" id="936155.HFELIS_11910"/>
<dbReference type="PANTHER" id="PTHR33162">
    <property type="entry name" value="SEC-INDEPENDENT PROTEIN TRANSLOCASE PROTEIN TATA, CHLOROPLASTIC"/>
    <property type="match status" value="1"/>
</dbReference>
<dbReference type="GeneID" id="36133988"/>
<evidence type="ECO:0000256" key="9">
    <source>
        <dbReference type="HAMAP-Rule" id="MF_00237"/>
    </source>
</evidence>
<dbReference type="OrthoDB" id="5373084at2"/>
<evidence type="ECO:0000256" key="11">
    <source>
        <dbReference type="SAM" id="Phobius"/>
    </source>
</evidence>
<evidence type="ECO:0000313" key="13">
    <source>
        <dbReference type="Proteomes" id="UP000007934"/>
    </source>
</evidence>
<evidence type="ECO:0000256" key="1">
    <source>
        <dbReference type="ARBA" id="ARBA00004167"/>
    </source>
</evidence>
<name>E7A948_HELFC</name>
<dbReference type="InterPro" id="IPR018448">
    <property type="entry name" value="TatB"/>
</dbReference>
<sequence length="133" mass="15338">MFGIGFFELVVILIVAIIFLGPEKFPQAIIDLARFFKAVKKTLNEAKETLDQELHIENLKQESLEYKKLFEEEQHKLKGAFDRELKDLQQVQEDLKESIARANPLDALSDEVRADEPPRPKVSLEKPPKKTHV</sequence>
<feature type="compositionally biased region" description="Basic and acidic residues" evidence="10">
    <location>
        <begin position="110"/>
        <end position="133"/>
    </location>
</feature>
<keyword evidence="9" id="KW-0997">Cell inner membrane</keyword>
<dbReference type="NCBIfam" id="TIGR01410">
    <property type="entry name" value="tatB"/>
    <property type="match status" value="1"/>
</dbReference>
<evidence type="ECO:0000256" key="8">
    <source>
        <dbReference type="ARBA" id="ARBA00023136"/>
    </source>
</evidence>
<dbReference type="RefSeq" id="WP_013469639.1">
    <property type="nucleotide sequence ID" value="NC_014810.2"/>
</dbReference>
<evidence type="ECO:0000256" key="7">
    <source>
        <dbReference type="ARBA" id="ARBA00023010"/>
    </source>
</evidence>
<dbReference type="EMBL" id="FQ670179">
    <property type="protein sequence ID" value="CBY83275.1"/>
    <property type="molecule type" value="Genomic_DNA"/>
</dbReference>
<evidence type="ECO:0000256" key="6">
    <source>
        <dbReference type="ARBA" id="ARBA00022989"/>
    </source>
</evidence>
<keyword evidence="8 9" id="KW-0472">Membrane</keyword>
<keyword evidence="2 9" id="KW-0813">Transport</keyword>
<keyword evidence="4 9" id="KW-0812">Transmembrane</keyword>
<evidence type="ECO:0000256" key="2">
    <source>
        <dbReference type="ARBA" id="ARBA00022448"/>
    </source>
</evidence>
<dbReference type="AlphaFoldDB" id="E7A948"/>
<dbReference type="PRINTS" id="PR01506">
    <property type="entry name" value="TATBPROTEIN"/>
</dbReference>
<accession>E7A948</accession>
<evidence type="ECO:0000256" key="3">
    <source>
        <dbReference type="ARBA" id="ARBA00022475"/>
    </source>
</evidence>
<keyword evidence="13" id="KW-1185">Reference proteome</keyword>
<feature type="transmembrane region" description="Helical" evidence="11">
    <location>
        <begin position="6"/>
        <end position="22"/>
    </location>
</feature>
<dbReference type="PANTHER" id="PTHR33162:SF1">
    <property type="entry name" value="SEC-INDEPENDENT PROTEIN TRANSLOCASE PROTEIN TATA, CHLOROPLASTIC"/>
    <property type="match status" value="1"/>
</dbReference>
<keyword evidence="7 9" id="KW-0811">Translocation</keyword>
<dbReference type="eggNOG" id="COG1826">
    <property type="taxonomic scope" value="Bacteria"/>
</dbReference>
<dbReference type="Gene3D" id="1.20.5.3310">
    <property type="match status" value="1"/>
</dbReference>
<dbReference type="KEGG" id="hfe:HFELIS_11910"/>
<evidence type="ECO:0000256" key="10">
    <source>
        <dbReference type="SAM" id="MobiDB-lite"/>
    </source>
</evidence>
<reference evidence="12 13" key="1">
    <citation type="journal article" date="2011" name="Genome Biol. Evol.">
        <title>Comparative whole genome sequence analysis of the carcinogenic bacterial model pathogen Helicobacter felis.</title>
        <authorList>
            <person name="Arnold I.C."/>
            <person name="Zigova Z."/>
            <person name="Holden M."/>
            <person name="Lawley T.D."/>
            <person name="Rad R."/>
            <person name="Dougan G."/>
            <person name="Falkow S."/>
            <person name="Bentley S.D."/>
            <person name="Muller A."/>
        </authorList>
    </citation>
    <scope>NUCLEOTIDE SEQUENCE [LARGE SCALE GENOMIC DNA]</scope>
    <source>
        <strain evidence="13">ATCC 49179 / CCUG 28539 / NCTC 12436 / CS1</strain>
    </source>
</reference>
<organism evidence="12 13">
    <name type="scientific">Helicobacter felis (strain ATCC 49179 / CCUG 28539 / NCTC 12436 / CS1)</name>
    <dbReference type="NCBI Taxonomy" id="936155"/>
    <lineage>
        <taxon>Bacteria</taxon>
        <taxon>Pseudomonadati</taxon>
        <taxon>Campylobacterota</taxon>
        <taxon>Epsilonproteobacteria</taxon>
        <taxon>Campylobacterales</taxon>
        <taxon>Helicobacteraceae</taxon>
        <taxon>Helicobacter</taxon>
    </lineage>
</organism>
<dbReference type="HAMAP" id="MF_00237">
    <property type="entry name" value="TatB"/>
    <property type="match status" value="1"/>
</dbReference>
<dbReference type="Proteomes" id="UP000007934">
    <property type="component" value="Chromosome"/>
</dbReference>
<dbReference type="GO" id="GO:0043953">
    <property type="term" value="P:protein transport by the Tat complex"/>
    <property type="evidence" value="ECO:0007669"/>
    <property type="project" value="UniProtKB-UniRule"/>
</dbReference>
<feature type="region of interest" description="Disordered" evidence="10">
    <location>
        <begin position="99"/>
        <end position="133"/>
    </location>
</feature>
<keyword evidence="3 9" id="KW-1003">Cell membrane</keyword>
<keyword evidence="5 9" id="KW-0653">Protein transport</keyword>
<protein>
    <recommendedName>
        <fullName evidence="9">Sec-independent protein translocase protein TatB homolog</fullName>
    </recommendedName>
</protein>